<dbReference type="KEGG" id="pgs:CPT03_06165"/>
<reference evidence="3 4" key="1">
    <citation type="submission" date="2017-10" db="EMBL/GenBank/DDBJ databases">
        <title>Whole genome of Pedobacter ginsengisoli T01R-27 isolated from tomato rhizosphere.</title>
        <authorList>
            <person name="Weon H.-Y."/>
            <person name="Lee S.A."/>
            <person name="Sang M.K."/>
            <person name="Song J."/>
        </authorList>
    </citation>
    <scope>NUCLEOTIDE SEQUENCE [LARGE SCALE GENOMIC DNA]</scope>
    <source>
        <strain evidence="3 4">T01R-27</strain>
    </source>
</reference>
<organism evidence="3 4">
    <name type="scientific">Pedobacter ginsengisoli</name>
    <dbReference type="NCBI Taxonomy" id="363852"/>
    <lineage>
        <taxon>Bacteria</taxon>
        <taxon>Pseudomonadati</taxon>
        <taxon>Bacteroidota</taxon>
        <taxon>Sphingobacteriia</taxon>
        <taxon>Sphingobacteriales</taxon>
        <taxon>Sphingobacteriaceae</taxon>
        <taxon>Pedobacter</taxon>
    </lineage>
</organism>
<dbReference type="InterPro" id="IPR036505">
    <property type="entry name" value="Amidase/PGRP_sf"/>
</dbReference>
<dbReference type="SUPFAM" id="SSF55846">
    <property type="entry name" value="N-acetylmuramoyl-L-alanine amidase-like"/>
    <property type="match status" value="1"/>
</dbReference>
<feature type="domain" description="Peptidoglycan binding-like" evidence="1">
    <location>
        <begin position="224"/>
        <end position="261"/>
    </location>
</feature>
<dbReference type="Pfam" id="PF01471">
    <property type="entry name" value="PG_binding_1"/>
    <property type="match status" value="1"/>
</dbReference>
<evidence type="ECO:0000259" key="2">
    <source>
        <dbReference type="Pfam" id="PF01510"/>
    </source>
</evidence>
<proteinExistence type="predicted"/>
<dbReference type="GO" id="GO:0008745">
    <property type="term" value="F:N-acetylmuramoyl-L-alanine amidase activity"/>
    <property type="evidence" value="ECO:0007669"/>
    <property type="project" value="InterPro"/>
</dbReference>
<dbReference type="RefSeq" id="WP_099438015.1">
    <property type="nucleotide sequence ID" value="NZ_CP024091.1"/>
</dbReference>
<name>A0A2D1U3A1_9SPHI</name>
<dbReference type="SUPFAM" id="SSF47090">
    <property type="entry name" value="PGBD-like"/>
    <property type="match status" value="1"/>
</dbReference>
<dbReference type="EMBL" id="CP024091">
    <property type="protein sequence ID" value="ATP56073.1"/>
    <property type="molecule type" value="Genomic_DNA"/>
</dbReference>
<keyword evidence="4" id="KW-1185">Reference proteome</keyword>
<evidence type="ECO:0000259" key="1">
    <source>
        <dbReference type="Pfam" id="PF01471"/>
    </source>
</evidence>
<protein>
    <submittedName>
        <fullName evidence="3">Peptidoglycan-binding protein</fullName>
    </submittedName>
</protein>
<evidence type="ECO:0000313" key="4">
    <source>
        <dbReference type="Proteomes" id="UP000223749"/>
    </source>
</evidence>
<dbReference type="InterPro" id="IPR036366">
    <property type="entry name" value="PGBDSf"/>
</dbReference>
<gene>
    <name evidence="3" type="ORF">CPT03_06165</name>
</gene>
<dbReference type="Gene3D" id="3.40.80.10">
    <property type="entry name" value="Peptidoglycan recognition protein-like"/>
    <property type="match status" value="1"/>
</dbReference>
<dbReference type="AlphaFoldDB" id="A0A2D1U3A1"/>
<dbReference type="Gene3D" id="1.10.101.10">
    <property type="entry name" value="PGBD-like superfamily/PGBD"/>
    <property type="match status" value="1"/>
</dbReference>
<dbReference type="GO" id="GO:0009253">
    <property type="term" value="P:peptidoglycan catabolic process"/>
    <property type="evidence" value="ECO:0007669"/>
    <property type="project" value="InterPro"/>
</dbReference>
<dbReference type="InterPro" id="IPR036365">
    <property type="entry name" value="PGBD-like_sf"/>
</dbReference>
<feature type="domain" description="N-acetylmuramoyl-L-alanine amidase" evidence="2">
    <location>
        <begin position="35"/>
        <end position="168"/>
    </location>
</feature>
<dbReference type="OrthoDB" id="9812621at2"/>
<dbReference type="InterPro" id="IPR002477">
    <property type="entry name" value="Peptidoglycan-bd-like"/>
</dbReference>
<accession>A0A2D1U3A1</accession>
<dbReference type="Pfam" id="PF01510">
    <property type="entry name" value="Amidase_2"/>
    <property type="match status" value="1"/>
</dbReference>
<dbReference type="InterPro" id="IPR002502">
    <property type="entry name" value="Amidase_domain"/>
</dbReference>
<sequence length="264" mass="28327">MSFSLTWLPTVLLDAGLKVAECPGWANLGRSEMGTVEGVLCHHTATTIRSGNMPSLNTIIHGRSGRDALPGPLAQLGLGRDGTYYIIAAGKCNHAGAGIWKGITAGNTHFIGIEAENIGDGSEPWPEIQLDAYARGVAAILKHINRGVEFCAGHKEYRLPPGTKNDPNFDMNDFRRRVQDIMDGRSAPVVIPKEEPAGLIRQTLRRGKANDAELVKIVQGKLGLTVDGFFGPITEAAVREFQRGKGLVADGIIGPKSWAVLDTL</sequence>
<evidence type="ECO:0000313" key="3">
    <source>
        <dbReference type="EMBL" id="ATP56073.1"/>
    </source>
</evidence>
<dbReference type="Proteomes" id="UP000223749">
    <property type="component" value="Chromosome"/>
</dbReference>